<feature type="region of interest" description="Disordered" evidence="1">
    <location>
        <begin position="1"/>
        <end position="31"/>
    </location>
</feature>
<dbReference type="RefSeq" id="WP_204907267.1">
    <property type="nucleotide sequence ID" value="NZ_JACJKS010000021.1"/>
</dbReference>
<evidence type="ECO:0000313" key="3">
    <source>
        <dbReference type="Proteomes" id="UP000705508"/>
    </source>
</evidence>
<comment type="caution">
    <text evidence="2">The sequence shown here is derived from an EMBL/GenBank/DDBJ whole genome shotgun (WGS) entry which is preliminary data.</text>
</comment>
<dbReference type="Proteomes" id="UP000705508">
    <property type="component" value="Unassembled WGS sequence"/>
</dbReference>
<name>A0A938XD27_9CLOT</name>
<sequence>MPRPMLRTPDQKTRSDSILSAVSHEDQQQKQQAQQMDKMKLDRLLRRPRSRAYMDAIRKLDAGGHVHNQRKVDEILDAICNEFPEVEIAGIFLGCVAVCCLGEPYEVHTLDFDHGIIEHYKSGQPLPGGMEKARGIAMRGGYEFIEVYVDCCRAVSSNGIVSVIAC</sequence>
<proteinExistence type="predicted"/>
<reference evidence="2" key="2">
    <citation type="journal article" date="2021" name="Sci. Rep.">
        <title>The distribution of antibiotic resistance genes in chicken gut microbiota commensals.</title>
        <authorList>
            <person name="Juricova H."/>
            <person name="Matiasovicova J."/>
            <person name="Kubasova T."/>
            <person name="Cejkova D."/>
            <person name="Rychlik I."/>
        </authorList>
    </citation>
    <scope>NUCLEOTIDE SEQUENCE</scope>
    <source>
        <strain evidence="2">An582</strain>
    </source>
</reference>
<evidence type="ECO:0000256" key="1">
    <source>
        <dbReference type="SAM" id="MobiDB-lite"/>
    </source>
</evidence>
<accession>A0A938XD27</accession>
<reference evidence="2" key="1">
    <citation type="submission" date="2020-08" db="EMBL/GenBank/DDBJ databases">
        <authorList>
            <person name="Cejkova D."/>
            <person name="Kubasova T."/>
            <person name="Jahodarova E."/>
            <person name="Rychlik I."/>
        </authorList>
    </citation>
    <scope>NUCLEOTIDE SEQUENCE</scope>
    <source>
        <strain evidence="2">An582</strain>
    </source>
</reference>
<protein>
    <submittedName>
        <fullName evidence="2">Uncharacterized protein</fullName>
    </submittedName>
</protein>
<organism evidence="2 3">
    <name type="scientific">Mordavella massiliensis</name>
    <dbReference type="NCBI Taxonomy" id="1871024"/>
    <lineage>
        <taxon>Bacteria</taxon>
        <taxon>Bacillati</taxon>
        <taxon>Bacillota</taxon>
        <taxon>Clostridia</taxon>
        <taxon>Eubacteriales</taxon>
        <taxon>Clostridiaceae</taxon>
        <taxon>Mordavella</taxon>
    </lineage>
</organism>
<evidence type="ECO:0000313" key="2">
    <source>
        <dbReference type="EMBL" id="MBM6949266.1"/>
    </source>
</evidence>
<dbReference type="EMBL" id="JACJKS010000021">
    <property type="protein sequence ID" value="MBM6949266.1"/>
    <property type="molecule type" value="Genomic_DNA"/>
</dbReference>
<gene>
    <name evidence="2" type="ORF">H6A20_11490</name>
</gene>
<dbReference type="AlphaFoldDB" id="A0A938XD27"/>